<keyword evidence="3" id="KW-1185">Reference proteome</keyword>
<dbReference type="GeneID" id="64858637"/>
<dbReference type="EMBL" id="CAEFZW010000006">
    <property type="protein sequence ID" value="CAB4255582.1"/>
    <property type="molecule type" value="Genomic_DNA"/>
</dbReference>
<dbReference type="GO" id="GO:0031505">
    <property type="term" value="P:fungal-type cell wall organization"/>
    <property type="evidence" value="ECO:0007669"/>
    <property type="project" value="TreeGrafter"/>
</dbReference>
<name>A0A8H2VHI7_9SACH</name>
<dbReference type="AlphaFoldDB" id="A0A8H2VHI7"/>
<dbReference type="PANTHER" id="PTHR31002:SF34">
    <property type="entry name" value="CELL WALL PROTEIN CWP1-RELATED"/>
    <property type="match status" value="1"/>
</dbReference>
<dbReference type="RefSeq" id="XP_041407426.1">
    <property type="nucleotide sequence ID" value="XM_041551492.1"/>
</dbReference>
<sequence>MNFKLSALTALAVASVATAATTTITPYEVAEMDAIMQDAKAHLFSYMLLVTSGKLSMSDLPAGIVEVAEAAINNEAGYTSLYTEVDFAAVSSMVTALPWYSSRLLPEINSIYSQELATATLL</sequence>
<feature type="signal peptide" evidence="1">
    <location>
        <begin position="1"/>
        <end position="19"/>
    </location>
</feature>
<evidence type="ECO:0000313" key="2">
    <source>
        <dbReference type="EMBL" id="CAB4255582.1"/>
    </source>
</evidence>
<dbReference type="PROSITE" id="PS00724">
    <property type="entry name" value="SRP1_TIP1"/>
    <property type="match status" value="1"/>
</dbReference>
<dbReference type="OrthoDB" id="4069694at2759"/>
<protein>
    <submittedName>
        <fullName evidence="2">Uncharacterized protein</fullName>
    </submittedName>
</protein>
<dbReference type="Proteomes" id="UP000644660">
    <property type="component" value="Unassembled WGS sequence"/>
</dbReference>
<dbReference type="GO" id="GO:0000324">
    <property type="term" value="C:fungal-type vacuole"/>
    <property type="evidence" value="ECO:0007669"/>
    <property type="project" value="TreeGrafter"/>
</dbReference>
<evidence type="ECO:0000256" key="1">
    <source>
        <dbReference type="SAM" id="SignalP"/>
    </source>
</evidence>
<feature type="chain" id="PRO_5034817355" evidence="1">
    <location>
        <begin position="20"/>
        <end position="122"/>
    </location>
</feature>
<reference evidence="2 3" key="1">
    <citation type="submission" date="2020-05" db="EMBL/GenBank/DDBJ databases">
        <authorList>
            <person name="Casaregola S."/>
            <person name="Devillers H."/>
            <person name="Grondin C."/>
        </authorList>
    </citation>
    <scope>NUCLEOTIDE SEQUENCE [LARGE SCALE GENOMIC DNA]</scope>
    <source>
        <strain evidence="2 3">CLIB 1767</strain>
    </source>
</reference>
<accession>A0A8H2VHI7</accession>
<dbReference type="InterPro" id="IPR050788">
    <property type="entry name" value="Yeast_SRP1/TIP1_CWP"/>
</dbReference>
<organism evidence="2 3">
    <name type="scientific">Maudiozyma barnettii</name>
    <dbReference type="NCBI Taxonomy" id="61262"/>
    <lineage>
        <taxon>Eukaryota</taxon>
        <taxon>Fungi</taxon>
        <taxon>Dikarya</taxon>
        <taxon>Ascomycota</taxon>
        <taxon>Saccharomycotina</taxon>
        <taxon>Saccharomycetes</taxon>
        <taxon>Saccharomycetales</taxon>
        <taxon>Saccharomycetaceae</taxon>
        <taxon>Maudiozyma</taxon>
    </lineage>
</organism>
<keyword evidence="1" id="KW-0732">Signal</keyword>
<dbReference type="GO" id="GO:0009277">
    <property type="term" value="C:fungal-type cell wall"/>
    <property type="evidence" value="ECO:0007669"/>
    <property type="project" value="TreeGrafter"/>
</dbReference>
<evidence type="ECO:0000313" key="3">
    <source>
        <dbReference type="Proteomes" id="UP000644660"/>
    </source>
</evidence>
<dbReference type="GO" id="GO:0005199">
    <property type="term" value="F:structural constituent of cell wall"/>
    <property type="evidence" value="ECO:0007669"/>
    <property type="project" value="TreeGrafter"/>
</dbReference>
<proteinExistence type="predicted"/>
<dbReference type="PANTHER" id="PTHR31002">
    <property type="entry name" value="SERIPAUPERIN"/>
    <property type="match status" value="1"/>
</dbReference>
<comment type="caution">
    <text evidence="2">The sequence shown here is derived from an EMBL/GenBank/DDBJ whole genome shotgun (WGS) entry which is preliminary data.</text>
</comment>
<dbReference type="Pfam" id="PF00660">
    <property type="entry name" value="SRP1_TIP1"/>
    <property type="match status" value="1"/>
</dbReference>
<gene>
    <name evidence="2" type="ORF">KABA2_06S08844</name>
</gene>
<dbReference type="InterPro" id="IPR000992">
    <property type="entry name" value="SRP1_TIP1"/>
</dbReference>